<protein>
    <submittedName>
        <fullName evidence="3">FAD-dependent oxidoreductase</fullName>
    </submittedName>
</protein>
<evidence type="ECO:0000259" key="2">
    <source>
        <dbReference type="Pfam" id="PF01593"/>
    </source>
</evidence>
<reference evidence="3" key="1">
    <citation type="submission" date="2022-09" db="EMBL/GenBank/DDBJ databases">
        <title>Enrichment on poylsaccharides allowed isolation of novel metabolic and taxonomic groups of Haloarchaea.</title>
        <authorList>
            <person name="Sorokin D.Y."/>
            <person name="Elcheninov A.G."/>
            <person name="Khizhniak T.V."/>
            <person name="Kolganova T.V."/>
            <person name="Kublanov I.V."/>
        </authorList>
    </citation>
    <scope>NUCLEOTIDE SEQUENCE</scope>
    <source>
        <strain evidence="3">AArc-xg1-1</strain>
    </source>
</reference>
<dbReference type="Gene3D" id="3.90.660.10">
    <property type="match status" value="1"/>
</dbReference>
<dbReference type="RefSeq" id="WP_338004661.1">
    <property type="nucleotide sequence ID" value="NZ_JAOPKA010000011.1"/>
</dbReference>
<dbReference type="Pfam" id="PF13450">
    <property type="entry name" value="NAD_binding_8"/>
    <property type="match status" value="1"/>
</dbReference>
<feature type="region of interest" description="Disordered" evidence="1">
    <location>
        <begin position="316"/>
        <end position="344"/>
    </location>
</feature>
<organism evidence="3 4">
    <name type="scientific">Natronoglomus mannanivorans</name>
    <dbReference type="NCBI Taxonomy" id="2979990"/>
    <lineage>
        <taxon>Archaea</taxon>
        <taxon>Methanobacteriati</taxon>
        <taxon>Methanobacteriota</taxon>
        <taxon>Stenosarchaea group</taxon>
        <taxon>Halobacteria</taxon>
        <taxon>Halobacteriales</taxon>
        <taxon>Natrialbaceae</taxon>
        <taxon>Natronoglomus</taxon>
    </lineage>
</organism>
<dbReference type="SUPFAM" id="SSF51905">
    <property type="entry name" value="FAD/NAD(P)-binding domain"/>
    <property type="match status" value="1"/>
</dbReference>
<dbReference type="EMBL" id="JAOPKA010000011">
    <property type="protein sequence ID" value="MCU4742849.1"/>
    <property type="molecule type" value="Genomic_DNA"/>
</dbReference>
<feature type="compositionally biased region" description="Basic and acidic residues" evidence="1">
    <location>
        <begin position="333"/>
        <end position="344"/>
    </location>
</feature>
<gene>
    <name evidence="3" type="ORF">OB960_15785</name>
</gene>
<dbReference type="GO" id="GO:0016491">
    <property type="term" value="F:oxidoreductase activity"/>
    <property type="evidence" value="ECO:0007669"/>
    <property type="project" value="InterPro"/>
</dbReference>
<accession>A0AAP3E3C8</accession>
<dbReference type="Gene3D" id="3.50.50.60">
    <property type="entry name" value="FAD/NAD(P)-binding domain"/>
    <property type="match status" value="1"/>
</dbReference>
<name>A0AAP3E3C8_9EURY</name>
<sequence length="381" mass="41002">MTRPPRVAVVGAGVAGAGVATAIADSAVDVTVLERGDTVGGRTATRRRDGCRYDTGANYLSDGSERVSDLVRTLDDGDLVDIERSVWTFGADGDVSPGDDERTDDHRWTFEDGLETLPRRLLERSSATVRTATAVTGLTYDADADADTDEDRWTLDVEDDEAPNAGDVNRRIAADAVVLTPPGPATASILEASTVDGSAESSWQFSSLAAAARSVSYRSIHSFALHYPFDLERPYYALVNTDRDHPVGWVAREGEKRGHVPDGETLLIAQMAPDWSVDYRSTPAADAANEAAERVAALLEDERLADPDWTDRIVWRDALPTGDTDTDTDTDGETTRTDRLRDAEPDGLFVASDCTHGRGRIHAALESGLSVGDRLLGVLEG</sequence>
<dbReference type="PANTHER" id="PTHR16128">
    <property type="entry name" value="FAD/NAD(P)-BINDING OXIDOREDUCTASE FAMILY PROTEIN"/>
    <property type="match status" value="1"/>
</dbReference>
<dbReference type="Proteomes" id="UP001321018">
    <property type="component" value="Unassembled WGS sequence"/>
</dbReference>
<proteinExistence type="predicted"/>
<dbReference type="InterPro" id="IPR002937">
    <property type="entry name" value="Amino_oxidase"/>
</dbReference>
<feature type="domain" description="Amine oxidase" evidence="2">
    <location>
        <begin position="105"/>
        <end position="375"/>
    </location>
</feature>
<dbReference type="AlphaFoldDB" id="A0AAP3E3C8"/>
<evidence type="ECO:0000313" key="4">
    <source>
        <dbReference type="Proteomes" id="UP001321018"/>
    </source>
</evidence>
<dbReference type="InterPro" id="IPR036188">
    <property type="entry name" value="FAD/NAD-bd_sf"/>
</dbReference>
<evidence type="ECO:0000313" key="3">
    <source>
        <dbReference type="EMBL" id="MCU4742849.1"/>
    </source>
</evidence>
<evidence type="ECO:0000256" key="1">
    <source>
        <dbReference type="SAM" id="MobiDB-lite"/>
    </source>
</evidence>
<comment type="caution">
    <text evidence="3">The sequence shown here is derived from an EMBL/GenBank/DDBJ whole genome shotgun (WGS) entry which is preliminary data.</text>
</comment>
<dbReference type="Pfam" id="PF01593">
    <property type="entry name" value="Amino_oxidase"/>
    <property type="match status" value="1"/>
</dbReference>
<dbReference type="PANTHER" id="PTHR16128:SF5">
    <property type="entry name" value="FAD_NAD(P)-BINDING OXIDOREDUCTASE FAMILY PROTEIN"/>
    <property type="match status" value="1"/>
</dbReference>